<dbReference type="InterPro" id="IPR045629">
    <property type="entry name" value="DUF6232"/>
</dbReference>
<reference evidence="1 2" key="1">
    <citation type="journal article" date="2016" name="Nat. Commun.">
        <title>Thousands of microbial genomes shed light on interconnected biogeochemical processes in an aquifer system.</title>
        <authorList>
            <person name="Anantharaman K."/>
            <person name="Brown C.T."/>
            <person name="Hug L.A."/>
            <person name="Sharon I."/>
            <person name="Castelle C.J."/>
            <person name="Probst A.J."/>
            <person name="Thomas B.C."/>
            <person name="Singh A."/>
            <person name="Wilkins M.J."/>
            <person name="Karaoz U."/>
            <person name="Brodie E.L."/>
            <person name="Williams K.H."/>
            <person name="Hubbard S.S."/>
            <person name="Banfield J.F."/>
        </authorList>
    </citation>
    <scope>NUCLEOTIDE SEQUENCE [LARGE SCALE GENOMIC DNA]</scope>
</reference>
<evidence type="ECO:0000313" key="1">
    <source>
        <dbReference type="EMBL" id="OGC81519.1"/>
    </source>
</evidence>
<dbReference type="AlphaFoldDB" id="A0A1F4XIS5"/>
<proteinExistence type="predicted"/>
<sequence>MTIMMNFIDGGICFVGGLILLIWGIASANNAKPTFAVRIGTAGGESNVLESSDSEHIQKIVDAMNKAIVYR</sequence>
<dbReference type="Pfam" id="PF19744">
    <property type="entry name" value="DUF6232"/>
    <property type="match status" value="1"/>
</dbReference>
<organism evidence="1 2">
    <name type="scientific">Candidatus Abawacabacteria bacterium RBG_16_42_10</name>
    <dbReference type="NCBI Taxonomy" id="1817814"/>
    <lineage>
        <taxon>Bacteria</taxon>
        <taxon>Candidatus Abawacaibacteriota</taxon>
    </lineage>
</organism>
<comment type="caution">
    <text evidence="1">The sequence shown here is derived from an EMBL/GenBank/DDBJ whole genome shotgun (WGS) entry which is preliminary data.</text>
</comment>
<accession>A0A1F4XIS5</accession>
<protein>
    <submittedName>
        <fullName evidence="1">Uncharacterized protein</fullName>
    </submittedName>
</protein>
<name>A0A1F4XIS5_9BACT</name>
<evidence type="ECO:0000313" key="2">
    <source>
        <dbReference type="Proteomes" id="UP000177614"/>
    </source>
</evidence>
<dbReference type="EMBL" id="MEWR01000025">
    <property type="protein sequence ID" value="OGC81519.1"/>
    <property type="molecule type" value="Genomic_DNA"/>
</dbReference>
<dbReference type="STRING" id="1817814.A2V81_04430"/>
<gene>
    <name evidence="1" type="ORF">A2V81_04430</name>
</gene>
<dbReference type="Proteomes" id="UP000177614">
    <property type="component" value="Unassembled WGS sequence"/>
</dbReference>